<dbReference type="AlphaFoldDB" id="A0A2H3SPV7"/>
<proteinExistence type="predicted"/>
<reference evidence="2" key="1">
    <citation type="submission" date="2016-09" db="EMBL/GenBank/DDBJ databases">
        <authorList>
            <person name="Guldener U."/>
        </authorList>
    </citation>
    <scope>NUCLEOTIDE SEQUENCE [LARGE SCALE GENOMIC DNA]</scope>
    <source>
        <strain evidence="2">V64-1</strain>
    </source>
</reference>
<dbReference type="Proteomes" id="UP000219369">
    <property type="component" value="Unassembled WGS sequence"/>
</dbReference>
<organism evidence="1 2">
    <name type="scientific">Fusarium oxysporum</name>
    <name type="common">Fusarium vascular wilt</name>
    <dbReference type="NCBI Taxonomy" id="5507"/>
    <lineage>
        <taxon>Eukaryota</taxon>
        <taxon>Fungi</taxon>
        <taxon>Dikarya</taxon>
        <taxon>Ascomycota</taxon>
        <taxon>Pezizomycotina</taxon>
        <taxon>Sordariomycetes</taxon>
        <taxon>Hypocreomycetidae</taxon>
        <taxon>Hypocreales</taxon>
        <taxon>Nectriaceae</taxon>
        <taxon>Fusarium</taxon>
        <taxon>Fusarium oxysporum species complex</taxon>
    </lineage>
</organism>
<sequence length="78" mass="9245">MTSSTELTSYFLLYLGGLDPCIQEVGSNAYIWVQPTIEDDDIIFDGKALSTWYEEERRRQIRASEDREERRGRKRVRK</sequence>
<name>A0A2H3SPV7_FUSOX</name>
<dbReference type="VEuPathDB" id="FungiDB:FOMG_13333"/>
<accession>A0A2H3SPV7</accession>
<evidence type="ECO:0000313" key="2">
    <source>
        <dbReference type="Proteomes" id="UP000219369"/>
    </source>
</evidence>
<evidence type="ECO:0000313" key="1">
    <source>
        <dbReference type="EMBL" id="SCO78498.1"/>
    </source>
</evidence>
<dbReference type="EMBL" id="FMJY01000002">
    <property type="protein sequence ID" value="SCO78498.1"/>
    <property type="molecule type" value="Genomic_DNA"/>
</dbReference>
<dbReference type="OrthoDB" id="3519400at2759"/>
<gene>
    <name evidence="1" type="ORF">FRV6_02711</name>
</gene>
<protein>
    <submittedName>
        <fullName evidence="1">Uncharacterized protein</fullName>
    </submittedName>
</protein>